<feature type="domain" description="FAD/NAD(P)-binding" evidence="4">
    <location>
        <begin position="24"/>
        <end position="303"/>
    </location>
</feature>
<dbReference type="InterPro" id="IPR050097">
    <property type="entry name" value="Ferredoxin-NADP_redctase_2"/>
</dbReference>
<name>A0ABP6M408_9MICC</name>
<keyword evidence="6" id="KW-1185">Reference proteome</keyword>
<reference evidence="6" key="1">
    <citation type="journal article" date="2019" name="Int. J. Syst. Evol. Microbiol.">
        <title>The Global Catalogue of Microorganisms (GCM) 10K type strain sequencing project: providing services to taxonomists for standard genome sequencing and annotation.</title>
        <authorList>
            <consortium name="The Broad Institute Genomics Platform"/>
            <consortium name="The Broad Institute Genome Sequencing Center for Infectious Disease"/>
            <person name="Wu L."/>
            <person name="Ma J."/>
        </authorList>
    </citation>
    <scope>NUCLEOTIDE SEQUENCE [LARGE SCALE GENOMIC DNA]</scope>
    <source>
        <strain evidence="6">JCM 14309</strain>
    </source>
</reference>
<dbReference type="InterPro" id="IPR023753">
    <property type="entry name" value="FAD/NAD-binding_dom"/>
</dbReference>
<dbReference type="RefSeq" id="WP_344681828.1">
    <property type="nucleotide sequence ID" value="NZ_BAAAVT010000012.1"/>
</dbReference>
<sequence>MTTDTPHITPSTDHSPSTAEGEQYDALVIGGGPAGLSAAVSLGRSLRRVLIIDAGAPRNRFASHMHTVLGHEGIDPAELLRRGRQEALSYGADIISGRVTRLAEATGAGPASMVAALEDGRTVFGRVVIAAAGLADQLPEIPGLAERWGRSVLHCPYCHGWEVRGQRIGVLATSPFALHHAELLRQWTDRITFFSAGAGELSEETAARLSSRGVRIEPVEVTEVEGAGDALSGVILADGRHVPVDALFTLGAPRPHDGFLAGFELDRTPSPMGDVLAVDATGRTSHPRIWAAGNVASPAANVVVSMSGGTMAGAGANMALVTEDFDLAQQTAQQQGAALDGTPGALASRT</sequence>
<dbReference type="Pfam" id="PF07992">
    <property type="entry name" value="Pyr_redox_2"/>
    <property type="match status" value="1"/>
</dbReference>
<evidence type="ECO:0000313" key="6">
    <source>
        <dbReference type="Proteomes" id="UP001500236"/>
    </source>
</evidence>
<proteinExistence type="predicted"/>
<dbReference type="Proteomes" id="UP001500236">
    <property type="component" value="Unassembled WGS sequence"/>
</dbReference>
<evidence type="ECO:0000259" key="4">
    <source>
        <dbReference type="Pfam" id="PF07992"/>
    </source>
</evidence>
<gene>
    <name evidence="5" type="ORF">GCM10010529_20430</name>
</gene>
<dbReference type="PRINTS" id="PR00368">
    <property type="entry name" value="FADPNR"/>
</dbReference>
<dbReference type="SUPFAM" id="SSF51905">
    <property type="entry name" value="FAD/NAD(P)-binding domain"/>
    <property type="match status" value="1"/>
</dbReference>
<dbReference type="Gene3D" id="3.50.50.60">
    <property type="entry name" value="FAD/NAD(P)-binding domain"/>
    <property type="match status" value="2"/>
</dbReference>
<keyword evidence="2" id="KW-0560">Oxidoreductase</keyword>
<evidence type="ECO:0000256" key="2">
    <source>
        <dbReference type="ARBA" id="ARBA00023002"/>
    </source>
</evidence>
<evidence type="ECO:0000256" key="1">
    <source>
        <dbReference type="ARBA" id="ARBA00022630"/>
    </source>
</evidence>
<accession>A0ABP6M408</accession>
<comment type="caution">
    <text evidence="5">The sequence shown here is derived from an EMBL/GenBank/DDBJ whole genome shotgun (WGS) entry which is preliminary data.</text>
</comment>
<evidence type="ECO:0000256" key="3">
    <source>
        <dbReference type="ARBA" id="ARBA00048132"/>
    </source>
</evidence>
<dbReference type="InterPro" id="IPR036188">
    <property type="entry name" value="FAD/NAD-bd_sf"/>
</dbReference>
<dbReference type="PRINTS" id="PR00469">
    <property type="entry name" value="PNDRDTASEII"/>
</dbReference>
<protein>
    <submittedName>
        <fullName evidence="5">NAD(P)/FAD-dependent oxidoreductase</fullName>
    </submittedName>
</protein>
<evidence type="ECO:0000313" key="5">
    <source>
        <dbReference type="EMBL" id="GAA3067662.1"/>
    </source>
</evidence>
<dbReference type="EMBL" id="BAAAVT010000012">
    <property type="protein sequence ID" value="GAA3067662.1"/>
    <property type="molecule type" value="Genomic_DNA"/>
</dbReference>
<comment type="catalytic activity">
    <reaction evidence="3">
        <text>[thioredoxin]-dithiol + NADP(+) = [thioredoxin]-disulfide + NADPH + H(+)</text>
        <dbReference type="Rhea" id="RHEA:20345"/>
        <dbReference type="Rhea" id="RHEA-COMP:10698"/>
        <dbReference type="Rhea" id="RHEA-COMP:10700"/>
        <dbReference type="ChEBI" id="CHEBI:15378"/>
        <dbReference type="ChEBI" id="CHEBI:29950"/>
        <dbReference type="ChEBI" id="CHEBI:50058"/>
        <dbReference type="ChEBI" id="CHEBI:57783"/>
        <dbReference type="ChEBI" id="CHEBI:58349"/>
        <dbReference type="EC" id="1.8.1.9"/>
    </reaction>
</comment>
<dbReference type="PANTHER" id="PTHR48105">
    <property type="entry name" value="THIOREDOXIN REDUCTASE 1-RELATED-RELATED"/>
    <property type="match status" value="1"/>
</dbReference>
<organism evidence="5 6">
    <name type="scientific">Nesterenkonia aethiopica</name>
    <dbReference type="NCBI Taxonomy" id="269144"/>
    <lineage>
        <taxon>Bacteria</taxon>
        <taxon>Bacillati</taxon>
        <taxon>Actinomycetota</taxon>
        <taxon>Actinomycetes</taxon>
        <taxon>Micrococcales</taxon>
        <taxon>Micrococcaceae</taxon>
        <taxon>Nesterenkonia</taxon>
    </lineage>
</organism>
<keyword evidence="1" id="KW-0285">Flavoprotein</keyword>